<dbReference type="Pfam" id="PF11085">
    <property type="entry name" value="YqhR"/>
    <property type="match status" value="1"/>
</dbReference>
<keyword evidence="4" id="KW-1185">Reference proteome</keyword>
<name>A0A9X4L4C3_9BACL</name>
<feature type="region of interest" description="Disordered" evidence="1">
    <location>
        <begin position="109"/>
        <end position="128"/>
    </location>
</feature>
<proteinExistence type="predicted"/>
<dbReference type="RefSeq" id="WP_277537013.1">
    <property type="nucleotide sequence ID" value="NZ_JAPDIA010000008.1"/>
</dbReference>
<accession>A0A9X4L4C3</accession>
<feature type="transmembrane region" description="Helical" evidence="2">
    <location>
        <begin position="14"/>
        <end position="36"/>
    </location>
</feature>
<evidence type="ECO:0000313" key="3">
    <source>
        <dbReference type="EMBL" id="MDG0813217.1"/>
    </source>
</evidence>
<organism evidence="3 4">
    <name type="scientific">Cohnella rhizosphaerae</name>
    <dbReference type="NCBI Taxonomy" id="1457232"/>
    <lineage>
        <taxon>Bacteria</taxon>
        <taxon>Bacillati</taxon>
        <taxon>Bacillota</taxon>
        <taxon>Bacilli</taxon>
        <taxon>Bacillales</taxon>
        <taxon>Paenibacillaceae</taxon>
        <taxon>Cohnella</taxon>
    </lineage>
</organism>
<evidence type="ECO:0000313" key="4">
    <source>
        <dbReference type="Proteomes" id="UP001153404"/>
    </source>
</evidence>
<dbReference type="InterPro" id="IPR024563">
    <property type="entry name" value="YqhR"/>
</dbReference>
<sequence>MIDPFMKRERLDTVGWHCVGLALFVVMSIVAAYLYWLILGKLRGPWPGLFYGAVWWVLLFFWIGPATGAIPAYKEIGLGSMFTECAVYVLWGLFIGYSFAFEFHNESAREPKQANGQENGRAGDPEPA</sequence>
<reference evidence="3" key="1">
    <citation type="submission" date="2022-10" db="EMBL/GenBank/DDBJ databases">
        <title>Comparative genomic analysis of Cohnella hashimotonis sp. nov., isolated from the International Space Station.</title>
        <authorList>
            <person name="Simpson A."/>
            <person name="Venkateswaran K."/>
        </authorList>
    </citation>
    <scope>NUCLEOTIDE SEQUENCE</scope>
    <source>
        <strain evidence="3">DSM 28161</strain>
    </source>
</reference>
<feature type="transmembrane region" description="Helical" evidence="2">
    <location>
        <begin position="76"/>
        <end position="100"/>
    </location>
</feature>
<keyword evidence="2" id="KW-0472">Membrane</keyword>
<evidence type="ECO:0000256" key="1">
    <source>
        <dbReference type="SAM" id="MobiDB-lite"/>
    </source>
</evidence>
<protein>
    <submittedName>
        <fullName evidence="3">YqhR family membrane protein</fullName>
    </submittedName>
</protein>
<comment type="caution">
    <text evidence="3">The sequence shown here is derived from an EMBL/GenBank/DDBJ whole genome shotgun (WGS) entry which is preliminary data.</text>
</comment>
<feature type="transmembrane region" description="Helical" evidence="2">
    <location>
        <begin position="48"/>
        <end position="70"/>
    </location>
</feature>
<dbReference type="EMBL" id="JAPDIA010000008">
    <property type="protein sequence ID" value="MDG0813217.1"/>
    <property type="molecule type" value="Genomic_DNA"/>
</dbReference>
<keyword evidence="2" id="KW-1133">Transmembrane helix</keyword>
<keyword evidence="2" id="KW-0812">Transmembrane</keyword>
<gene>
    <name evidence="3" type="ORF">OMP40_30915</name>
</gene>
<dbReference type="Proteomes" id="UP001153404">
    <property type="component" value="Unassembled WGS sequence"/>
</dbReference>
<dbReference type="AlphaFoldDB" id="A0A9X4L4C3"/>
<evidence type="ECO:0000256" key="2">
    <source>
        <dbReference type="SAM" id="Phobius"/>
    </source>
</evidence>